<accession>A0ACC1QBS8</accession>
<keyword evidence="2" id="KW-1185">Reference proteome</keyword>
<organism evidence="1 2">
    <name type="scientific">Trametes sanguinea</name>
    <dbReference type="NCBI Taxonomy" id="158606"/>
    <lineage>
        <taxon>Eukaryota</taxon>
        <taxon>Fungi</taxon>
        <taxon>Dikarya</taxon>
        <taxon>Basidiomycota</taxon>
        <taxon>Agaricomycotina</taxon>
        <taxon>Agaricomycetes</taxon>
        <taxon>Polyporales</taxon>
        <taxon>Polyporaceae</taxon>
        <taxon>Trametes</taxon>
    </lineage>
</organism>
<name>A0ACC1QBS8_9APHY</name>
<dbReference type="Proteomes" id="UP001144978">
    <property type="component" value="Unassembled WGS sequence"/>
</dbReference>
<gene>
    <name evidence="1" type="ORF">NUW54_g486</name>
</gene>
<reference evidence="1" key="1">
    <citation type="submission" date="2022-08" db="EMBL/GenBank/DDBJ databases">
        <title>Genome Sequence of Pycnoporus sanguineus.</title>
        <authorList>
            <person name="Buettner E."/>
        </authorList>
    </citation>
    <scope>NUCLEOTIDE SEQUENCE</scope>
    <source>
        <strain evidence="1">CG-C14</strain>
    </source>
</reference>
<evidence type="ECO:0000313" key="2">
    <source>
        <dbReference type="Proteomes" id="UP001144978"/>
    </source>
</evidence>
<proteinExistence type="predicted"/>
<comment type="caution">
    <text evidence="1">The sequence shown here is derived from an EMBL/GenBank/DDBJ whole genome shotgun (WGS) entry which is preliminary data.</text>
</comment>
<dbReference type="EMBL" id="JANSHE010000062">
    <property type="protein sequence ID" value="KAJ3017870.1"/>
    <property type="molecule type" value="Genomic_DNA"/>
</dbReference>
<protein>
    <submittedName>
        <fullName evidence="1">Uncharacterized protein</fullName>
    </submittedName>
</protein>
<evidence type="ECO:0000313" key="1">
    <source>
        <dbReference type="EMBL" id="KAJ3017870.1"/>
    </source>
</evidence>
<sequence length="242" mass="27356">MAGSDTMSSENPPWYETDERGEILVLEVPKRLKSHPEIVRRGLQLEPVLPFKIGIVYLTSHLQPPQYVVKVLDTSTEEREIYERLWQAPSPHNHTIPGEITPPDAGHPILITPYLTDCSLTCVLKPNPSDTLGLFVQLLEGIEYMHTLRIAHMDLCPDNIVITSHLAEQPRPDLIPNRVYIIDYGSSRQLALGPGSQPAITIGPSQVYLVHPPGDLKHFDPYSWDIYCASHTMRQLFDVCFF</sequence>